<keyword evidence="1" id="KW-0597">Phosphoprotein</keyword>
<dbReference type="Pfam" id="PF00498">
    <property type="entry name" value="FHA"/>
    <property type="match status" value="1"/>
</dbReference>
<comment type="caution">
    <text evidence="4">The sequence shown here is derived from an EMBL/GenBank/DDBJ whole genome shotgun (WGS) entry which is preliminary data.</text>
</comment>
<dbReference type="InterPro" id="IPR000253">
    <property type="entry name" value="FHA_dom"/>
</dbReference>
<evidence type="ECO:0000313" key="4">
    <source>
        <dbReference type="EMBL" id="TFD46344.1"/>
    </source>
</evidence>
<dbReference type="PROSITE" id="PS50006">
    <property type="entry name" value="FHA_DOMAIN"/>
    <property type="match status" value="1"/>
</dbReference>
<dbReference type="RefSeq" id="WP_134520772.1">
    <property type="nucleotide sequence ID" value="NZ_SOHE01000074.1"/>
</dbReference>
<evidence type="ECO:0000256" key="1">
    <source>
        <dbReference type="ARBA" id="ARBA00022553"/>
    </source>
</evidence>
<feature type="domain" description="FHA" evidence="3">
    <location>
        <begin position="309"/>
        <end position="365"/>
    </location>
</feature>
<proteinExistence type="predicted"/>
<dbReference type="InterPro" id="IPR008984">
    <property type="entry name" value="SMAD_FHA_dom_sf"/>
</dbReference>
<feature type="region of interest" description="Disordered" evidence="2">
    <location>
        <begin position="236"/>
        <end position="256"/>
    </location>
</feature>
<sequence>MRRYSPGTWFGVVTDAGIAILPGYIAPSLLERIYRQLEAGNGLGALLDALTTEFGTGLSSLPPFAIVTFVGDEARIAVRGALTVTAEGDAEQGHLRVSGARVTTWSESVSVSPATISIETDAPTATPLTLPIATGVVLLNSLLALMRPSADTSPGENLAEAEDIEYPAPVAALAGAAAEVAARPEAAPEVVFVESPVPVSWPVEAVSPGGAEAGTQAETLAVPEFTQGLDYDGLWGSSDRTSGAGAEPAPPIDTDHDGETLSLEQLRALGLAPAAPSMVSGRPSWAVAPVRHGRLLVSNGVEVLLDRGAVIGRKPSAARFTADRMPHLITVPSPQQDISRSHLEVRCEGESVLAVDLGTTNGTRLLRPGTDPVRLHPQEPTMLVHGDVLDLGDAITVTYREPE</sequence>
<organism evidence="4 5">
    <name type="scientific">Cryobacterium frigoriphilum</name>
    <dbReference type="NCBI Taxonomy" id="1259150"/>
    <lineage>
        <taxon>Bacteria</taxon>
        <taxon>Bacillati</taxon>
        <taxon>Actinomycetota</taxon>
        <taxon>Actinomycetes</taxon>
        <taxon>Micrococcales</taxon>
        <taxon>Microbacteriaceae</taxon>
        <taxon>Cryobacterium</taxon>
    </lineage>
</organism>
<protein>
    <submittedName>
        <fullName evidence="4">FHA domain-containing protein</fullName>
    </submittedName>
</protein>
<accession>A0A4R8ZUN9</accession>
<evidence type="ECO:0000259" key="3">
    <source>
        <dbReference type="PROSITE" id="PS50006"/>
    </source>
</evidence>
<name>A0A4R8ZUN9_9MICO</name>
<dbReference type="Gene3D" id="2.60.200.20">
    <property type="match status" value="1"/>
</dbReference>
<reference evidence="4 5" key="1">
    <citation type="submission" date="2019-03" db="EMBL/GenBank/DDBJ databases">
        <title>Genomics of glacier-inhabiting Cryobacterium strains.</title>
        <authorList>
            <person name="Liu Q."/>
            <person name="Xin Y.-H."/>
        </authorList>
    </citation>
    <scope>NUCLEOTIDE SEQUENCE [LARGE SCALE GENOMIC DNA]</scope>
    <source>
        <strain evidence="4 5">Hh14</strain>
    </source>
</reference>
<gene>
    <name evidence="4" type="ORF">E3T55_17170</name>
</gene>
<evidence type="ECO:0000313" key="5">
    <source>
        <dbReference type="Proteomes" id="UP000297447"/>
    </source>
</evidence>
<dbReference type="AlphaFoldDB" id="A0A4R8ZUN9"/>
<dbReference type="SUPFAM" id="SSF49879">
    <property type="entry name" value="SMAD/FHA domain"/>
    <property type="match status" value="1"/>
</dbReference>
<dbReference type="CDD" id="cd00060">
    <property type="entry name" value="FHA"/>
    <property type="match status" value="1"/>
</dbReference>
<dbReference type="EMBL" id="SOHE01000074">
    <property type="protein sequence ID" value="TFD46344.1"/>
    <property type="molecule type" value="Genomic_DNA"/>
</dbReference>
<evidence type="ECO:0000256" key="2">
    <source>
        <dbReference type="SAM" id="MobiDB-lite"/>
    </source>
</evidence>
<keyword evidence="5" id="KW-1185">Reference proteome</keyword>
<dbReference type="OrthoDB" id="5485098at2"/>
<dbReference type="Proteomes" id="UP000297447">
    <property type="component" value="Unassembled WGS sequence"/>
</dbReference>